<dbReference type="AlphaFoldDB" id="A0A6B0ULV3"/>
<evidence type="ECO:0000313" key="2">
    <source>
        <dbReference type="EMBL" id="MXU90760.1"/>
    </source>
</evidence>
<proteinExistence type="predicted"/>
<accession>A0A6B0ULV3</accession>
<feature type="chain" id="PRO_5025435143" evidence="1">
    <location>
        <begin position="18"/>
        <end position="117"/>
    </location>
</feature>
<sequence>MMSSILLPCLSTLICRLQEWPTEELPAWASLYRFSSALMILSCGDTSLTSNQNLLSLSCRRCGEWWCAWLRKLMITSESLMTRRLWLLVRNSLCALDASSLISPSSSSLNELYRSSR</sequence>
<dbReference type="EMBL" id="GIFC01008677">
    <property type="protein sequence ID" value="MXU90760.1"/>
    <property type="molecule type" value="Transcribed_RNA"/>
</dbReference>
<reference evidence="2" key="1">
    <citation type="submission" date="2019-12" db="EMBL/GenBank/DDBJ databases">
        <title>An insight into the sialome of adult female Ixodes ricinus ticks feeding for 6 days.</title>
        <authorList>
            <person name="Perner J."/>
            <person name="Ribeiro J.M.C."/>
        </authorList>
    </citation>
    <scope>NUCLEOTIDE SEQUENCE</scope>
    <source>
        <strain evidence="2">Semi-engorged</strain>
        <tissue evidence="2">Salivary glands</tissue>
    </source>
</reference>
<organism evidence="2">
    <name type="scientific">Ixodes ricinus</name>
    <name type="common">Common tick</name>
    <name type="synonym">Acarus ricinus</name>
    <dbReference type="NCBI Taxonomy" id="34613"/>
    <lineage>
        <taxon>Eukaryota</taxon>
        <taxon>Metazoa</taxon>
        <taxon>Ecdysozoa</taxon>
        <taxon>Arthropoda</taxon>
        <taxon>Chelicerata</taxon>
        <taxon>Arachnida</taxon>
        <taxon>Acari</taxon>
        <taxon>Parasitiformes</taxon>
        <taxon>Ixodida</taxon>
        <taxon>Ixodoidea</taxon>
        <taxon>Ixodidae</taxon>
        <taxon>Ixodinae</taxon>
        <taxon>Ixodes</taxon>
    </lineage>
</organism>
<feature type="signal peptide" evidence="1">
    <location>
        <begin position="1"/>
        <end position="17"/>
    </location>
</feature>
<protein>
    <submittedName>
        <fullName evidence="2">Putative secreted protein</fullName>
    </submittedName>
</protein>
<name>A0A6B0ULV3_IXORI</name>
<evidence type="ECO:0000256" key="1">
    <source>
        <dbReference type="SAM" id="SignalP"/>
    </source>
</evidence>
<keyword evidence="1" id="KW-0732">Signal</keyword>